<dbReference type="EMBL" id="VNJK01000002">
    <property type="protein sequence ID" value="TVX89846.1"/>
    <property type="molecule type" value="Genomic_DNA"/>
</dbReference>
<reference evidence="6 7" key="1">
    <citation type="submission" date="2019-07" db="EMBL/GenBank/DDBJ databases">
        <authorList>
            <person name="Kim J."/>
        </authorList>
    </citation>
    <scope>NUCLEOTIDE SEQUENCE [LARGE SCALE GENOMIC DNA]</scope>
    <source>
        <strain evidence="6 7">N4</strain>
    </source>
</reference>
<evidence type="ECO:0000313" key="6">
    <source>
        <dbReference type="EMBL" id="TVX89846.1"/>
    </source>
</evidence>
<dbReference type="Proteomes" id="UP000318102">
    <property type="component" value="Unassembled WGS sequence"/>
</dbReference>
<gene>
    <name evidence="6" type="ORF">FPZ44_17545</name>
</gene>
<feature type="transmembrane region" description="Helical" evidence="5">
    <location>
        <begin position="108"/>
        <end position="130"/>
    </location>
</feature>
<dbReference type="PANTHER" id="PTHR33514:SF13">
    <property type="entry name" value="PROTEIN ABCI12, CHLOROPLASTIC"/>
    <property type="match status" value="1"/>
</dbReference>
<evidence type="ECO:0000313" key="7">
    <source>
        <dbReference type="Proteomes" id="UP000318102"/>
    </source>
</evidence>
<dbReference type="InterPro" id="IPR003339">
    <property type="entry name" value="ABC/ECF_trnsptr_transmembrane"/>
</dbReference>
<feature type="transmembrane region" description="Helical" evidence="5">
    <location>
        <begin position="70"/>
        <end position="88"/>
    </location>
</feature>
<feature type="transmembrane region" description="Helical" evidence="5">
    <location>
        <begin position="246"/>
        <end position="263"/>
    </location>
</feature>
<evidence type="ECO:0000256" key="5">
    <source>
        <dbReference type="SAM" id="Phobius"/>
    </source>
</evidence>
<keyword evidence="2 5" id="KW-0812">Transmembrane</keyword>
<dbReference type="PANTHER" id="PTHR33514">
    <property type="entry name" value="PROTEIN ABCI12, CHLOROPLASTIC"/>
    <property type="match status" value="1"/>
</dbReference>
<protein>
    <submittedName>
        <fullName evidence="6">Energy-coupling factor transporter transmembrane protein EcfT</fullName>
    </submittedName>
</protein>
<keyword evidence="7" id="KW-1185">Reference proteome</keyword>
<evidence type="ECO:0000256" key="4">
    <source>
        <dbReference type="ARBA" id="ARBA00023136"/>
    </source>
</evidence>
<dbReference type="Pfam" id="PF02361">
    <property type="entry name" value="CbiQ"/>
    <property type="match status" value="1"/>
</dbReference>
<evidence type="ECO:0000256" key="1">
    <source>
        <dbReference type="ARBA" id="ARBA00004141"/>
    </source>
</evidence>
<dbReference type="OrthoDB" id="8075495at2"/>
<proteinExistence type="predicted"/>
<organism evidence="6 7">
    <name type="scientific">Paenibacillus agilis</name>
    <dbReference type="NCBI Taxonomy" id="3020863"/>
    <lineage>
        <taxon>Bacteria</taxon>
        <taxon>Bacillati</taxon>
        <taxon>Bacillota</taxon>
        <taxon>Bacilli</taxon>
        <taxon>Bacillales</taxon>
        <taxon>Paenibacillaceae</taxon>
        <taxon>Paenibacillus</taxon>
    </lineage>
</organism>
<dbReference type="AlphaFoldDB" id="A0A559IQE2"/>
<evidence type="ECO:0000256" key="2">
    <source>
        <dbReference type="ARBA" id="ARBA00022692"/>
    </source>
</evidence>
<evidence type="ECO:0000256" key="3">
    <source>
        <dbReference type="ARBA" id="ARBA00022989"/>
    </source>
</evidence>
<comment type="caution">
    <text evidence="6">The sequence shown here is derived from an EMBL/GenBank/DDBJ whole genome shotgun (WGS) entry which is preliminary data.</text>
</comment>
<sequence length="264" mass="29487">MQSSKLVMGRYVEASSWVHRLDPRAKLVAMLLFLAAVISAHSLVELSTITVIALLILASSGIPLSRYGRASKPLWPLMFFMFLFYVLFEQGGSPLFEIGSFHVSSEGVLLGLSAVWRMLLLVCFTSILTFTTTPIELNLGLEAVLKPLKFIGVSPQQWTMMITIALRFIPTIFEEADRILKAQASRGADINDLKLAAKGKMLLTLLVPIIVGAFRRAEDLVQAMESRGYVLDRARTSLRVLKWQRIDSLFLIGFGMLLIFTFVM</sequence>
<name>A0A559IQE2_9BACL</name>
<feature type="transmembrane region" description="Helical" evidence="5">
    <location>
        <begin position="27"/>
        <end position="58"/>
    </location>
</feature>
<dbReference type="CDD" id="cd16914">
    <property type="entry name" value="EcfT"/>
    <property type="match status" value="1"/>
</dbReference>
<keyword evidence="3 5" id="KW-1133">Transmembrane helix</keyword>
<keyword evidence="4 5" id="KW-0472">Membrane</keyword>
<comment type="subcellular location">
    <subcellularLocation>
        <location evidence="1">Membrane</location>
        <topology evidence="1">Multi-pass membrane protein</topology>
    </subcellularLocation>
</comment>
<accession>A0A559IQE2</accession>
<dbReference type="GO" id="GO:0005886">
    <property type="term" value="C:plasma membrane"/>
    <property type="evidence" value="ECO:0007669"/>
    <property type="project" value="TreeGrafter"/>
</dbReference>